<dbReference type="EMBL" id="VIWT01000003">
    <property type="protein sequence ID" value="TWF90368.1"/>
    <property type="molecule type" value="Genomic_DNA"/>
</dbReference>
<dbReference type="AlphaFoldDB" id="A0A561TTC8"/>
<dbReference type="Gene3D" id="3.90.1200.10">
    <property type="match status" value="1"/>
</dbReference>
<dbReference type="GO" id="GO:0016740">
    <property type="term" value="F:transferase activity"/>
    <property type="evidence" value="ECO:0007669"/>
    <property type="project" value="UniProtKB-KW"/>
</dbReference>
<name>A0A561TTC8_9ACTN</name>
<gene>
    <name evidence="2" type="ORF">FHX73_13412</name>
</gene>
<keyword evidence="2" id="KW-0808">Transferase</keyword>
<dbReference type="InterPro" id="IPR002575">
    <property type="entry name" value="Aminoglycoside_PTrfase"/>
</dbReference>
<dbReference type="InterPro" id="IPR011009">
    <property type="entry name" value="Kinase-like_dom_sf"/>
</dbReference>
<evidence type="ECO:0000313" key="3">
    <source>
        <dbReference type="Proteomes" id="UP000317940"/>
    </source>
</evidence>
<comment type="caution">
    <text evidence="2">The sequence shown here is derived from an EMBL/GenBank/DDBJ whole genome shotgun (WGS) entry which is preliminary data.</text>
</comment>
<dbReference type="SUPFAM" id="SSF56112">
    <property type="entry name" value="Protein kinase-like (PK-like)"/>
    <property type="match status" value="1"/>
</dbReference>
<dbReference type="Pfam" id="PF01636">
    <property type="entry name" value="APH"/>
    <property type="match status" value="1"/>
</dbReference>
<dbReference type="Proteomes" id="UP000317940">
    <property type="component" value="Unassembled WGS sequence"/>
</dbReference>
<proteinExistence type="predicted"/>
<organism evidence="2 3">
    <name type="scientific">Kitasatospora viridis</name>
    <dbReference type="NCBI Taxonomy" id="281105"/>
    <lineage>
        <taxon>Bacteria</taxon>
        <taxon>Bacillati</taxon>
        <taxon>Actinomycetota</taxon>
        <taxon>Actinomycetes</taxon>
        <taxon>Kitasatosporales</taxon>
        <taxon>Streptomycetaceae</taxon>
        <taxon>Kitasatospora</taxon>
    </lineage>
</organism>
<accession>A0A561TTC8</accession>
<feature type="domain" description="Aminoglycoside phosphotransferase" evidence="1">
    <location>
        <begin position="74"/>
        <end position="130"/>
    </location>
</feature>
<evidence type="ECO:0000313" key="2">
    <source>
        <dbReference type="EMBL" id="TWF90368.1"/>
    </source>
</evidence>
<keyword evidence="3" id="KW-1185">Reference proteome</keyword>
<sequence length="219" mass="23813">MQRLLGHLAEAGFTGAPGPRGLTGDQELVEYLPGEAGTDLAAPWLYEDEVLVAAARLLRGLHDAGASFVRSEQDVWLLPPREPAEVICHGDAATYNTVFRDGLPVAFIDFDTAHPGPRLWDAAYTAYRFVPLYESGGVPVAQARRRLALFAEAYGLSEQEAARLPEAVAERLHALVAFMREQAAAGHPAFAAHLARGDDRKYLADVHWVLSELSELSSP</sequence>
<protein>
    <submittedName>
        <fullName evidence="2">Phosphotransferase family enzyme</fullName>
    </submittedName>
</protein>
<dbReference type="OrthoDB" id="236897at2"/>
<evidence type="ECO:0000259" key="1">
    <source>
        <dbReference type="Pfam" id="PF01636"/>
    </source>
</evidence>
<reference evidence="2 3" key="1">
    <citation type="submission" date="2019-06" db="EMBL/GenBank/DDBJ databases">
        <title>Sequencing the genomes of 1000 actinobacteria strains.</title>
        <authorList>
            <person name="Klenk H.-P."/>
        </authorList>
    </citation>
    <scope>NUCLEOTIDE SEQUENCE [LARGE SCALE GENOMIC DNA]</scope>
    <source>
        <strain evidence="2 3">DSM 44826</strain>
    </source>
</reference>